<keyword evidence="3 5" id="KW-0547">Nucleotide-binding</keyword>
<dbReference type="KEGG" id="vbl:L21SP4_01695"/>
<dbReference type="RefSeq" id="WP_052882218.1">
    <property type="nucleotide sequence ID" value="NZ_CP010904.1"/>
</dbReference>
<dbReference type="CDD" id="cd01428">
    <property type="entry name" value="ADK"/>
    <property type="match status" value="1"/>
</dbReference>
<dbReference type="GO" id="GO:0044209">
    <property type="term" value="P:AMP salvage"/>
    <property type="evidence" value="ECO:0007669"/>
    <property type="project" value="UniProtKB-UniRule"/>
</dbReference>
<dbReference type="EC" id="2.7.4.3" evidence="5"/>
<evidence type="ECO:0000256" key="4">
    <source>
        <dbReference type="ARBA" id="ARBA00022777"/>
    </source>
</evidence>
<dbReference type="STRING" id="1307763.L21SP4_01695"/>
<dbReference type="PROSITE" id="PS00113">
    <property type="entry name" value="ADENYLATE_KINASE"/>
    <property type="match status" value="1"/>
</dbReference>
<dbReference type="InterPro" id="IPR000850">
    <property type="entry name" value="Adenylat/UMP-CMP_kin"/>
</dbReference>
<feature type="binding site" evidence="5">
    <location>
        <position position="161"/>
    </location>
    <ligand>
        <name>AMP</name>
        <dbReference type="ChEBI" id="CHEBI:456215"/>
    </ligand>
</feature>
<feature type="binding site" evidence="5">
    <location>
        <begin position="11"/>
        <end position="16"/>
    </location>
    <ligand>
        <name>ATP</name>
        <dbReference type="ChEBI" id="CHEBI:30616"/>
    </ligand>
</feature>
<evidence type="ECO:0000313" key="8">
    <source>
        <dbReference type="Proteomes" id="UP000035268"/>
    </source>
</evidence>
<protein>
    <recommendedName>
        <fullName evidence="5">Adenylate kinase</fullName>
        <shortName evidence="5">AK</shortName>
        <ecNumber evidence="5">2.7.4.3</ecNumber>
    </recommendedName>
    <alternativeName>
        <fullName evidence="5">ATP-AMP transphosphorylase</fullName>
    </alternativeName>
    <alternativeName>
        <fullName evidence="5">ATP:AMP phosphotransferase</fullName>
    </alternativeName>
    <alternativeName>
        <fullName evidence="5">Adenylate monophosphate kinase</fullName>
    </alternativeName>
</protein>
<dbReference type="NCBIfam" id="TIGR01351">
    <property type="entry name" value="adk"/>
    <property type="match status" value="1"/>
</dbReference>
<dbReference type="PATRIC" id="fig|1609981.3.peg.1765"/>
<dbReference type="GO" id="GO:0004017">
    <property type="term" value="F:AMP kinase activity"/>
    <property type="evidence" value="ECO:0007669"/>
    <property type="project" value="UniProtKB-UniRule"/>
</dbReference>
<keyword evidence="5" id="KW-0963">Cytoplasm</keyword>
<evidence type="ECO:0000256" key="2">
    <source>
        <dbReference type="ARBA" id="ARBA00022727"/>
    </source>
</evidence>
<comment type="catalytic activity">
    <reaction evidence="5">
        <text>AMP + ATP = 2 ADP</text>
        <dbReference type="Rhea" id="RHEA:12973"/>
        <dbReference type="ChEBI" id="CHEBI:30616"/>
        <dbReference type="ChEBI" id="CHEBI:456215"/>
        <dbReference type="ChEBI" id="CHEBI:456216"/>
        <dbReference type="EC" id="2.7.4.3"/>
    </reaction>
</comment>
<dbReference type="EMBL" id="CP010904">
    <property type="protein sequence ID" value="AKJ64937.1"/>
    <property type="molecule type" value="Genomic_DNA"/>
</dbReference>
<feature type="domain" description="Guanylate kinase-like" evidence="6">
    <location>
        <begin position="1"/>
        <end position="214"/>
    </location>
</feature>
<feature type="binding site" evidence="5">
    <location>
        <position position="128"/>
    </location>
    <ligand>
        <name>ATP</name>
        <dbReference type="ChEBI" id="CHEBI:30616"/>
    </ligand>
</feature>
<reference evidence="8" key="1">
    <citation type="submission" date="2015-02" db="EMBL/GenBank/DDBJ databases">
        <title>Description and complete genome sequence of the first cultured representative of the subdivision 5 of the Verrucomicrobia phylum.</title>
        <authorList>
            <person name="Spring S."/>
            <person name="Bunk B."/>
            <person name="Sproer C."/>
            <person name="Klenk H.-P."/>
        </authorList>
    </citation>
    <scope>NUCLEOTIDE SEQUENCE [LARGE SCALE GENOMIC DNA]</scope>
    <source>
        <strain evidence="8">L21-Fru-AB</strain>
    </source>
</reference>
<evidence type="ECO:0000256" key="5">
    <source>
        <dbReference type="HAMAP-Rule" id="MF_00235"/>
    </source>
</evidence>
<dbReference type="Gene3D" id="3.40.50.300">
    <property type="entry name" value="P-loop containing nucleotide triphosphate hydrolases"/>
    <property type="match status" value="1"/>
</dbReference>
<evidence type="ECO:0000313" key="7">
    <source>
        <dbReference type="EMBL" id="AKJ64937.1"/>
    </source>
</evidence>
<keyword evidence="5" id="KW-0067">ATP-binding</keyword>
<feature type="binding site" evidence="5">
    <location>
        <position position="131"/>
    </location>
    <ligand>
        <name>Zn(2+)</name>
        <dbReference type="ChEBI" id="CHEBI:29105"/>
        <note>structural</note>
    </ligand>
</feature>
<dbReference type="OrthoDB" id="9805030at2"/>
<dbReference type="FunFam" id="3.40.50.300:FF:000106">
    <property type="entry name" value="Adenylate kinase mitochondrial"/>
    <property type="match status" value="1"/>
</dbReference>
<comment type="similarity">
    <text evidence="5">Belongs to the adenylate kinase family.</text>
</comment>
<dbReference type="GO" id="GO:0005524">
    <property type="term" value="F:ATP binding"/>
    <property type="evidence" value="ECO:0007669"/>
    <property type="project" value="UniProtKB-UniRule"/>
</dbReference>
<proteinExistence type="inferred from homology"/>
<feature type="binding site" evidence="5">
    <location>
        <position position="32"/>
    </location>
    <ligand>
        <name>AMP</name>
        <dbReference type="ChEBI" id="CHEBI:456215"/>
    </ligand>
</feature>
<feature type="region of interest" description="NMP" evidence="5">
    <location>
        <begin position="31"/>
        <end position="60"/>
    </location>
</feature>
<gene>
    <name evidence="5 7" type="primary">adk</name>
    <name evidence="7" type="ORF">L21SP4_01695</name>
</gene>
<dbReference type="PANTHER" id="PTHR23359">
    <property type="entry name" value="NUCLEOTIDE KINASE"/>
    <property type="match status" value="1"/>
</dbReference>
<name>A0A0G3EHN5_9BACT</name>
<evidence type="ECO:0000259" key="6">
    <source>
        <dbReference type="PROSITE" id="PS50052"/>
    </source>
</evidence>
<keyword evidence="5" id="KW-0862">Zinc</keyword>
<feature type="binding site" evidence="5">
    <location>
        <position position="200"/>
    </location>
    <ligand>
        <name>ATP</name>
        <dbReference type="ChEBI" id="CHEBI:30616"/>
    </ligand>
</feature>
<dbReference type="Pfam" id="PF05191">
    <property type="entry name" value="ADK_lid"/>
    <property type="match status" value="1"/>
</dbReference>
<sequence length="217" mass="24424">MDAIILLGPPGAGKGTLAQQLRDERELQHVATGDVLREAVRAETPEGLEAKRYMDRGELVPDAVILRIIRRRMESDPADTTYLFDGFPRTVEQGRGLDRLMDELNGTIQAVLLLQIDGEKVVERLEGRRVCRACGAVYHVRNNPPSTEGVCDRCGGELIQRDDDRRETILHRLEVYREQTDPLRDYYRSRGILYEIEAGGTAGETFEEVQRAFGASP</sequence>
<dbReference type="Proteomes" id="UP000035268">
    <property type="component" value="Chromosome"/>
</dbReference>
<dbReference type="Pfam" id="PF00406">
    <property type="entry name" value="ADK"/>
    <property type="match status" value="1"/>
</dbReference>
<keyword evidence="1 5" id="KW-0808">Transferase</keyword>
<keyword evidence="8" id="KW-1185">Reference proteome</keyword>
<dbReference type="SUPFAM" id="SSF52540">
    <property type="entry name" value="P-loop containing nucleoside triphosphate hydrolases"/>
    <property type="match status" value="1"/>
</dbReference>
<comment type="domain">
    <text evidence="5">Consists of three domains, a large central CORE domain and two small peripheral domains, NMPbind and LID, which undergo movements during catalysis. The LID domain closes over the site of phosphoryl transfer upon ATP binding. Assembling and dissambling the active center during each catalytic cycle provides an effective means to prevent ATP hydrolysis. Some bacteria have evolved a zinc-coordinating structure that stabilizes the LID domain.</text>
</comment>
<dbReference type="AlphaFoldDB" id="A0A0G3EHN5"/>
<feature type="binding site" evidence="5">
    <location>
        <position position="37"/>
    </location>
    <ligand>
        <name>AMP</name>
        <dbReference type="ChEBI" id="CHEBI:456215"/>
    </ligand>
</feature>
<dbReference type="InterPro" id="IPR033690">
    <property type="entry name" value="Adenylat_kinase_CS"/>
</dbReference>
<evidence type="ECO:0000256" key="1">
    <source>
        <dbReference type="ARBA" id="ARBA00022679"/>
    </source>
</evidence>
<dbReference type="NCBIfam" id="NF011100">
    <property type="entry name" value="PRK14527.1"/>
    <property type="match status" value="1"/>
</dbReference>
<accession>A0A0G3EHN5</accession>
<dbReference type="InterPro" id="IPR027417">
    <property type="entry name" value="P-loop_NTPase"/>
</dbReference>
<feature type="binding site" evidence="5">
    <location>
        <position position="134"/>
    </location>
    <ligand>
        <name>Zn(2+)</name>
        <dbReference type="ChEBI" id="CHEBI:29105"/>
        <note>structural</note>
    </ligand>
</feature>
<dbReference type="InterPro" id="IPR008144">
    <property type="entry name" value="Guanylate_kin-like_dom"/>
</dbReference>
<keyword evidence="2 5" id="KW-0545">Nucleotide biosynthesis</keyword>
<feature type="binding site" evidence="5">
    <location>
        <position position="93"/>
    </location>
    <ligand>
        <name>AMP</name>
        <dbReference type="ChEBI" id="CHEBI:456215"/>
    </ligand>
</feature>
<dbReference type="InterPro" id="IPR007862">
    <property type="entry name" value="Adenylate_kinase_lid-dom"/>
</dbReference>
<feature type="binding site" evidence="5">
    <location>
        <position position="172"/>
    </location>
    <ligand>
        <name>AMP</name>
        <dbReference type="ChEBI" id="CHEBI:456215"/>
    </ligand>
</feature>
<feature type="region of interest" description="LID" evidence="5">
    <location>
        <begin position="127"/>
        <end position="164"/>
    </location>
</feature>
<feature type="binding site" evidence="5">
    <location>
        <begin position="137"/>
        <end position="138"/>
    </location>
    <ligand>
        <name>ATP</name>
        <dbReference type="ChEBI" id="CHEBI:30616"/>
    </ligand>
</feature>
<comment type="subcellular location">
    <subcellularLocation>
        <location evidence="5">Cytoplasm</location>
    </subcellularLocation>
</comment>
<comment type="pathway">
    <text evidence="5">Purine metabolism; AMP biosynthesis via salvage pathway; AMP from ADP: step 1/1.</text>
</comment>
<dbReference type="GO" id="GO:0008270">
    <property type="term" value="F:zinc ion binding"/>
    <property type="evidence" value="ECO:0007669"/>
    <property type="project" value="UniProtKB-UniRule"/>
</dbReference>
<reference evidence="7 8" key="2">
    <citation type="journal article" date="2016" name="ISME J.">
        <title>Characterization of the first cultured representative of Verrucomicrobia subdivision 5 indicates the proposal of a novel phylum.</title>
        <authorList>
            <person name="Spring S."/>
            <person name="Bunk B."/>
            <person name="Sproer C."/>
            <person name="Schumann P."/>
            <person name="Rohde M."/>
            <person name="Tindall B.J."/>
            <person name="Klenk H.P."/>
        </authorList>
    </citation>
    <scope>NUCLEOTIDE SEQUENCE [LARGE SCALE GENOMIC DNA]</scope>
    <source>
        <strain evidence="7 8">L21-Fru-AB</strain>
    </source>
</reference>
<dbReference type="InterPro" id="IPR006259">
    <property type="entry name" value="Adenyl_kin_sub"/>
</dbReference>
<organism evidence="7 8">
    <name type="scientific">Kiritimatiella glycovorans</name>
    <dbReference type="NCBI Taxonomy" id="1307763"/>
    <lineage>
        <taxon>Bacteria</taxon>
        <taxon>Pseudomonadati</taxon>
        <taxon>Kiritimatiellota</taxon>
        <taxon>Kiritimatiellia</taxon>
        <taxon>Kiritimatiellales</taxon>
        <taxon>Kiritimatiellaceae</taxon>
        <taxon>Kiritimatiella</taxon>
    </lineage>
</organism>
<feature type="binding site" evidence="5">
    <location>
        <begin position="58"/>
        <end position="60"/>
    </location>
    <ligand>
        <name>AMP</name>
        <dbReference type="ChEBI" id="CHEBI:456215"/>
    </ligand>
</feature>
<comment type="subunit">
    <text evidence="5">Monomer.</text>
</comment>
<dbReference type="UniPathway" id="UPA00588">
    <property type="reaction ID" value="UER00649"/>
</dbReference>
<feature type="binding site" evidence="5">
    <location>
        <begin position="86"/>
        <end position="89"/>
    </location>
    <ligand>
        <name>AMP</name>
        <dbReference type="ChEBI" id="CHEBI:456215"/>
    </ligand>
</feature>
<dbReference type="PROSITE" id="PS50052">
    <property type="entry name" value="GUANYLATE_KINASE_2"/>
    <property type="match status" value="1"/>
</dbReference>
<dbReference type="GO" id="GO:0005737">
    <property type="term" value="C:cytoplasm"/>
    <property type="evidence" value="ECO:0007669"/>
    <property type="project" value="UniProtKB-SubCell"/>
</dbReference>
<keyword evidence="4 5" id="KW-0418">Kinase</keyword>
<dbReference type="HAMAP" id="MF_00235">
    <property type="entry name" value="Adenylate_kinase_Adk"/>
    <property type="match status" value="1"/>
</dbReference>
<comment type="function">
    <text evidence="5">Catalyzes the reversible transfer of the terminal phosphate group between ATP and AMP. Plays an important role in cellular energy homeostasis and in adenine nucleotide metabolism.</text>
</comment>
<dbReference type="NCBIfam" id="NF001381">
    <property type="entry name" value="PRK00279.1-3"/>
    <property type="match status" value="1"/>
</dbReference>
<feature type="binding site" evidence="5">
    <location>
        <position position="154"/>
    </location>
    <ligand>
        <name>Zn(2+)</name>
        <dbReference type="ChEBI" id="CHEBI:29105"/>
        <note>structural</note>
    </ligand>
</feature>
<feature type="binding site" evidence="5">
    <location>
        <position position="151"/>
    </location>
    <ligand>
        <name>Zn(2+)</name>
        <dbReference type="ChEBI" id="CHEBI:29105"/>
        <note>structural</note>
    </ligand>
</feature>
<evidence type="ECO:0000256" key="3">
    <source>
        <dbReference type="ARBA" id="ARBA00022741"/>
    </source>
</evidence>
<dbReference type="PRINTS" id="PR00094">
    <property type="entry name" value="ADENYLTKNASE"/>
</dbReference>
<dbReference type="NCBIfam" id="NF001380">
    <property type="entry name" value="PRK00279.1-2"/>
    <property type="match status" value="1"/>
</dbReference>
<keyword evidence="5" id="KW-0479">Metal-binding</keyword>